<dbReference type="Proteomes" id="UP001162060">
    <property type="component" value="Unassembled WGS sequence"/>
</dbReference>
<proteinExistence type="predicted"/>
<dbReference type="AlphaFoldDB" id="A0AAV1UI33"/>
<sequence length="60" mass="6411">MDKASAYEAGDCGFESRRRLLFTEASVALAGIDDTTSAYAHKTPKFQKISALVVLTASLS</sequence>
<name>A0AAV1UI33_9STRA</name>
<evidence type="ECO:0000313" key="1">
    <source>
        <dbReference type="EMBL" id="CAK7933337.1"/>
    </source>
</evidence>
<dbReference type="EMBL" id="CAKLBY020000193">
    <property type="protein sequence ID" value="CAK7933337.1"/>
    <property type="molecule type" value="Genomic_DNA"/>
</dbReference>
<comment type="caution">
    <text evidence="1">The sequence shown here is derived from an EMBL/GenBank/DDBJ whole genome shotgun (WGS) entry which is preliminary data.</text>
</comment>
<protein>
    <submittedName>
        <fullName evidence="1">Uncharacterized protein</fullName>
    </submittedName>
</protein>
<gene>
    <name evidence="1" type="ORF">PM001_LOCUS18487</name>
</gene>
<reference evidence="1" key="1">
    <citation type="submission" date="2024-01" db="EMBL/GenBank/DDBJ databases">
        <authorList>
            <person name="Webb A."/>
        </authorList>
    </citation>
    <scope>NUCLEOTIDE SEQUENCE</scope>
    <source>
        <strain evidence="1">Pm1</strain>
    </source>
</reference>
<evidence type="ECO:0000313" key="2">
    <source>
        <dbReference type="Proteomes" id="UP001162060"/>
    </source>
</evidence>
<organism evidence="1 2">
    <name type="scientific">Peronospora matthiolae</name>
    <dbReference type="NCBI Taxonomy" id="2874970"/>
    <lineage>
        <taxon>Eukaryota</taxon>
        <taxon>Sar</taxon>
        <taxon>Stramenopiles</taxon>
        <taxon>Oomycota</taxon>
        <taxon>Peronosporomycetes</taxon>
        <taxon>Peronosporales</taxon>
        <taxon>Peronosporaceae</taxon>
        <taxon>Peronospora</taxon>
    </lineage>
</organism>
<accession>A0AAV1UI33</accession>